<accession>A0A0F9TA38</accession>
<protein>
    <submittedName>
        <fullName evidence="1">Uncharacterized protein</fullName>
    </submittedName>
</protein>
<evidence type="ECO:0000313" key="1">
    <source>
        <dbReference type="EMBL" id="KKN78110.1"/>
    </source>
</evidence>
<reference evidence="1" key="1">
    <citation type="journal article" date="2015" name="Nature">
        <title>Complex archaea that bridge the gap between prokaryotes and eukaryotes.</title>
        <authorList>
            <person name="Spang A."/>
            <person name="Saw J.H."/>
            <person name="Jorgensen S.L."/>
            <person name="Zaremba-Niedzwiedzka K."/>
            <person name="Martijn J."/>
            <person name="Lind A.E."/>
            <person name="van Eijk R."/>
            <person name="Schleper C."/>
            <person name="Guy L."/>
            <person name="Ettema T.J."/>
        </authorList>
    </citation>
    <scope>NUCLEOTIDE SEQUENCE</scope>
</reference>
<name>A0A0F9TA38_9ZZZZ</name>
<dbReference type="AlphaFoldDB" id="A0A0F9TA38"/>
<proteinExistence type="predicted"/>
<gene>
    <name evidence="1" type="ORF">LCGC14_0353370</name>
</gene>
<dbReference type="EMBL" id="LAZR01000268">
    <property type="protein sequence ID" value="KKN78110.1"/>
    <property type="molecule type" value="Genomic_DNA"/>
</dbReference>
<organism evidence="1">
    <name type="scientific">marine sediment metagenome</name>
    <dbReference type="NCBI Taxonomy" id="412755"/>
    <lineage>
        <taxon>unclassified sequences</taxon>
        <taxon>metagenomes</taxon>
        <taxon>ecological metagenomes</taxon>
    </lineage>
</organism>
<sequence>MTQIRIKLTADDFRTLVTGGEVVLDDTGRMHVAASIDHSVHIILEDMGWVAMAAIIEEVWDVWPIEPKERKP</sequence>
<comment type="caution">
    <text evidence="1">The sequence shown here is derived from an EMBL/GenBank/DDBJ whole genome shotgun (WGS) entry which is preliminary data.</text>
</comment>